<evidence type="ECO:0000313" key="1">
    <source>
        <dbReference type="EMBL" id="GCD21810.1"/>
    </source>
</evidence>
<dbReference type="RefSeq" id="WP_124344340.1">
    <property type="nucleotide sequence ID" value="NZ_BHYL01000350.1"/>
</dbReference>
<protein>
    <submittedName>
        <fullName evidence="1">Uncharacterized protein</fullName>
    </submittedName>
</protein>
<dbReference type="Proteomes" id="UP000288246">
    <property type="component" value="Unassembled WGS sequence"/>
</dbReference>
<accession>A0A401V4F1</accession>
<dbReference type="EMBL" id="BHYL01000350">
    <property type="protein sequence ID" value="GCD21810.1"/>
    <property type="molecule type" value="Genomic_DNA"/>
</dbReference>
<evidence type="ECO:0000313" key="2">
    <source>
        <dbReference type="Proteomes" id="UP000288246"/>
    </source>
</evidence>
<name>A0A401V4F1_9CELL</name>
<keyword evidence="2" id="KW-1185">Reference proteome</keyword>
<organism evidence="1 2">
    <name type="scientific">Cellulomonas algicola</name>
    <dbReference type="NCBI Taxonomy" id="2071633"/>
    <lineage>
        <taxon>Bacteria</taxon>
        <taxon>Bacillati</taxon>
        <taxon>Actinomycetota</taxon>
        <taxon>Actinomycetes</taxon>
        <taxon>Micrococcales</taxon>
        <taxon>Cellulomonadaceae</taxon>
        <taxon>Cellulomonas</taxon>
    </lineage>
</organism>
<sequence>MSTHLRTDLHAAIDGGTQDSPLTSADLLRRIRRRRAVRSGAQGAVGLVAAGAVTAGGVHLAAGSGDGELRPGTTCGTDVAAWARTHRDDDLRVVAQPSGREMSPQLRSLGDVDEGREVGAGGPLGEWAGRTLELVAAHVADDHHAPGDGAGMRVMLARDGEVVGWAQNVARGDDAASTWQQAATVDTPEPVVVPGTTMLTAYAWLDLHACAGSDLPAGTYDVYVGDGPVTANAPVADVASGWTVDLLDPGPAVTGLPDDFPVDDVPVLPGELVAAAPHVGGGWHLEVRVPGVDAHGRAWRLLAEHGAHADTERSLSGYVTASGDWTVDVQPWDRGERISYDVRPVG</sequence>
<dbReference type="OrthoDB" id="128799at2"/>
<gene>
    <name evidence="1" type="ORF">CTKZ_33720</name>
</gene>
<comment type="caution">
    <text evidence="1">The sequence shown here is derived from an EMBL/GenBank/DDBJ whole genome shotgun (WGS) entry which is preliminary data.</text>
</comment>
<dbReference type="AlphaFoldDB" id="A0A401V4F1"/>
<reference evidence="1 2" key="1">
    <citation type="submission" date="2018-11" db="EMBL/GenBank/DDBJ databases">
        <title>Draft genome sequence of Cellulomonas takizawaensis strain TKZ-21.</title>
        <authorList>
            <person name="Yamamura H."/>
            <person name="Hayashi T."/>
            <person name="Hamada M."/>
            <person name="Serisawa Y."/>
            <person name="Matsuyama K."/>
            <person name="Nakagawa Y."/>
            <person name="Otoguro M."/>
            <person name="Yanagida F."/>
            <person name="Hayakawa M."/>
        </authorList>
    </citation>
    <scope>NUCLEOTIDE SEQUENCE [LARGE SCALE GENOMIC DNA]</scope>
    <source>
        <strain evidence="1 2">TKZ-21</strain>
    </source>
</reference>
<proteinExistence type="predicted"/>